<accession>A0A9N6WS10</accession>
<proteinExistence type="predicted"/>
<sequence length="47" mass="5347">MVDNLKSIREALEKAVPAALNEIGMEQFKKMSFFMSNSPDLKVEDDE</sequence>
<gene>
    <name evidence="1" type="ORF">ORM20_00073</name>
</gene>
<dbReference type="EMBL" id="OX359470">
    <property type="protein sequence ID" value="CAI3971122.1"/>
    <property type="molecule type" value="Genomic_DNA"/>
</dbReference>
<protein>
    <submittedName>
        <fullName evidence="1">Uncharacterized protein</fullName>
    </submittedName>
</protein>
<evidence type="ECO:0000313" key="1">
    <source>
        <dbReference type="EMBL" id="CAI3971122.1"/>
    </source>
</evidence>
<organism evidence="1">
    <name type="scientific">Ochrobactrum phage ORM_20</name>
    <dbReference type="NCBI Taxonomy" id="2985243"/>
    <lineage>
        <taxon>Viruses</taxon>
    </lineage>
</organism>
<name>A0A9N6WS10_9VIRU</name>
<reference evidence="1" key="1">
    <citation type="submission" date="2022-10" db="EMBL/GenBank/DDBJ databases">
        <authorList>
            <person name="Meaden S."/>
        </authorList>
    </citation>
    <scope>NUCLEOTIDE SEQUENCE</scope>
</reference>